<dbReference type="InterPro" id="IPR041985">
    <property type="entry name" value="Ribosomal_eL14_KOW"/>
</dbReference>
<proteinExistence type="predicted"/>
<dbReference type="EMBL" id="FNFP01000010">
    <property type="protein sequence ID" value="SDL18620.1"/>
    <property type="molecule type" value="Genomic_DNA"/>
</dbReference>
<dbReference type="GO" id="GO:0005840">
    <property type="term" value="C:ribosome"/>
    <property type="evidence" value="ECO:0007669"/>
    <property type="project" value="UniProtKB-KW"/>
</dbReference>
<protein>
    <recommendedName>
        <fullName evidence="5">Ribosomal protein L14E/L6E/L27E</fullName>
    </recommendedName>
</protein>
<keyword evidence="1" id="KW-0689">Ribosomal protein</keyword>
<dbReference type="SUPFAM" id="SSF50104">
    <property type="entry name" value="Translation proteins SH3-like domain"/>
    <property type="match status" value="1"/>
</dbReference>
<evidence type="ECO:0000313" key="4">
    <source>
        <dbReference type="Proteomes" id="UP000198718"/>
    </source>
</evidence>
<gene>
    <name evidence="3" type="ORF">SAMN05660472_02757</name>
</gene>
<reference evidence="3 4" key="1">
    <citation type="submission" date="2016-10" db="EMBL/GenBank/DDBJ databases">
        <authorList>
            <person name="de Groot N.N."/>
        </authorList>
    </citation>
    <scope>NUCLEOTIDE SEQUENCE [LARGE SCALE GENOMIC DNA]</scope>
    <source>
        <strain evidence="3 4">DSM 18346</strain>
    </source>
</reference>
<dbReference type="InterPro" id="IPR014722">
    <property type="entry name" value="Rib_uL2_dom2"/>
</dbReference>
<dbReference type="Proteomes" id="UP000198718">
    <property type="component" value="Unassembled WGS sequence"/>
</dbReference>
<dbReference type="OrthoDB" id="1683515at2"/>
<dbReference type="InterPro" id="IPR008991">
    <property type="entry name" value="Translation_prot_SH3-like_sf"/>
</dbReference>
<evidence type="ECO:0008006" key="5">
    <source>
        <dbReference type="Google" id="ProtNLM"/>
    </source>
</evidence>
<name>A0A1G9I069_9FIRM</name>
<organism evidence="3 4">
    <name type="scientific">Natronincola ferrireducens</name>
    <dbReference type="NCBI Taxonomy" id="393762"/>
    <lineage>
        <taxon>Bacteria</taxon>
        <taxon>Bacillati</taxon>
        <taxon>Bacillota</taxon>
        <taxon>Clostridia</taxon>
        <taxon>Peptostreptococcales</taxon>
        <taxon>Natronincolaceae</taxon>
        <taxon>Natronincola</taxon>
    </lineage>
</organism>
<dbReference type="STRING" id="393762.SAMN05660472_02757"/>
<keyword evidence="4" id="KW-1185">Reference proteome</keyword>
<evidence type="ECO:0000256" key="1">
    <source>
        <dbReference type="ARBA" id="ARBA00022980"/>
    </source>
</evidence>
<dbReference type="AlphaFoldDB" id="A0A1G9I069"/>
<accession>A0A1G9I069</accession>
<evidence type="ECO:0000256" key="2">
    <source>
        <dbReference type="ARBA" id="ARBA00023274"/>
    </source>
</evidence>
<dbReference type="Gene3D" id="2.30.30.30">
    <property type="match status" value="1"/>
</dbReference>
<keyword evidence="2" id="KW-0687">Ribonucleoprotein</keyword>
<evidence type="ECO:0000313" key="3">
    <source>
        <dbReference type="EMBL" id="SDL18620.1"/>
    </source>
</evidence>
<sequence>MEQSDINIGQVVKSTQGRDKGKFFIILEQIDKEFVLIVDGHIRKIDRPKKKKLKHLAKLNIISEEVKERITQEKKINNAFIRKELERLGANA</sequence>
<dbReference type="RefSeq" id="WP_090554654.1">
    <property type="nucleotide sequence ID" value="NZ_FNFP01000010.1"/>
</dbReference>
<dbReference type="GO" id="GO:1990904">
    <property type="term" value="C:ribonucleoprotein complex"/>
    <property type="evidence" value="ECO:0007669"/>
    <property type="project" value="UniProtKB-KW"/>
</dbReference>
<dbReference type="CDD" id="cd06088">
    <property type="entry name" value="KOW_RPL14"/>
    <property type="match status" value="1"/>
</dbReference>